<keyword evidence="2" id="KW-1185">Reference proteome</keyword>
<organism evidence="1 2">
    <name type="scientific">Pseudoscardovia radai</name>
    <dbReference type="NCBI Taxonomy" id="987066"/>
    <lineage>
        <taxon>Bacteria</taxon>
        <taxon>Bacillati</taxon>
        <taxon>Actinomycetota</taxon>
        <taxon>Actinomycetes</taxon>
        <taxon>Bifidobacteriales</taxon>
        <taxon>Bifidobacteriaceae</taxon>
        <taxon>Pseudoscardovia</taxon>
    </lineage>
</organism>
<dbReference type="Proteomes" id="UP000216725">
    <property type="component" value="Unassembled WGS sequence"/>
</dbReference>
<evidence type="ECO:0000313" key="1">
    <source>
        <dbReference type="EMBL" id="OZG51511.1"/>
    </source>
</evidence>
<accession>A0A261EXD4</accession>
<evidence type="ECO:0000313" key="2">
    <source>
        <dbReference type="Proteomes" id="UP000216725"/>
    </source>
</evidence>
<protein>
    <recommendedName>
        <fullName evidence="3">CTP synthase</fullName>
    </recommendedName>
</protein>
<gene>
    <name evidence="1" type="ORF">PSRA_1146</name>
</gene>
<dbReference type="AlphaFoldDB" id="A0A261EXD4"/>
<dbReference type="EMBL" id="MWWR01000008">
    <property type="protein sequence ID" value="OZG51511.1"/>
    <property type="molecule type" value="Genomic_DNA"/>
</dbReference>
<sequence>MDVGNHPALVRARDRHRLAWSDDATEQHYLARCRRGGLLVSPIRHAFALPDEWRELSDAERTNRIIFTVADMHPEYVFSSTTAAYLLGLDDSYALQRRVHVARSRGAAVSKPDHGLVHVHTVLDPARDLADLREAQGCRVLHPERVLLDCARDLRFSESLPIWDAAFREGLVEPGSMKAFMDRCSELQRRTPGIRLARLLLKYASGRSENGGESRARAAMLELGFAAPEVQRTFRDPSTRREIRPDFLWRVASGRTIAGELDGMRKYKDESMRGGRDVEDVLIREKDRETALNMLGILVVRFGMSDVYDRVALQNKLAAIGVPHVDDDTMTERMFLREWRGQRYPASDILARRGLGTE</sequence>
<proteinExistence type="predicted"/>
<comment type="caution">
    <text evidence="1">The sequence shown here is derived from an EMBL/GenBank/DDBJ whole genome shotgun (WGS) entry which is preliminary data.</text>
</comment>
<evidence type="ECO:0008006" key="3">
    <source>
        <dbReference type="Google" id="ProtNLM"/>
    </source>
</evidence>
<reference evidence="1 2" key="1">
    <citation type="journal article" date="2017" name="BMC Genomics">
        <title>Comparative genomic and phylogenomic analyses of the Bifidobacteriaceae family.</title>
        <authorList>
            <person name="Lugli G.A."/>
            <person name="Milani C."/>
            <person name="Turroni F."/>
            <person name="Duranti S."/>
            <person name="Mancabelli L."/>
            <person name="Mangifesta M."/>
            <person name="Ferrario C."/>
            <person name="Modesto M."/>
            <person name="Mattarelli P."/>
            <person name="Jiri K."/>
            <person name="van Sinderen D."/>
            <person name="Ventura M."/>
        </authorList>
    </citation>
    <scope>NUCLEOTIDE SEQUENCE [LARGE SCALE GENOMIC DNA]</scope>
    <source>
        <strain evidence="1 2">DSM 24742</strain>
    </source>
</reference>
<name>A0A261EXD4_9BIFI</name>
<dbReference type="RefSeq" id="WP_094660955.1">
    <property type="nucleotide sequence ID" value="NZ_MWWR01000008.1"/>
</dbReference>
<dbReference type="OrthoDB" id="3172126at2"/>